<dbReference type="KEGG" id="vff:VITFI_CDS3183"/>
<protein>
    <submittedName>
        <fullName evidence="1">Uncharacterized protein</fullName>
    </submittedName>
</protein>
<evidence type="ECO:0000313" key="2">
    <source>
        <dbReference type="Proteomes" id="UP000199729"/>
    </source>
</evidence>
<accession>A0A221KJE9</accession>
<keyword evidence="2" id="KW-1185">Reference proteome</keyword>
<reference evidence="1 2" key="1">
    <citation type="submission" date="2017-07" db="EMBL/GenBank/DDBJ databases">
        <title>Complete Genome Sequence of the cosmetic ferment Vitreoscilla filiformis (ATCC15551).</title>
        <authorList>
            <person name="Contreras S."/>
            <person name="Sagory-Zalkind P."/>
            <person name="Blanquart H."/>
            <person name="Iltis A."/>
            <person name="Morand S.C."/>
        </authorList>
    </citation>
    <scope>NUCLEOTIDE SEQUENCE [LARGE SCALE GENOMIC DNA]</scope>
    <source>
        <strain evidence="1 2">ATCC 15551</strain>
    </source>
</reference>
<gene>
    <name evidence="1" type="ORF">VITFI_CDS3183</name>
</gene>
<name>A0A221KJE9_VITFI</name>
<sequence length="53" mass="6081">MNRKIIGNQLILLCFIRMWLKMYSDLYSITLLLSTTGQLWGVSSVLTSATVRM</sequence>
<organism evidence="1 2">
    <name type="scientific">Vitreoscilla filiformis</name>
    <dbReference type="NCBI Taxonomy" id="63"/>
    <lineage>
        <taxon>Bacteria</taxon>
        <taxon>Pseudomonadati</taxon>
        <taxon>Pseudomonadota</taxon>
        <taxon>Betaproteobacteria</taxon>
        <taxon>Neisseriales</taxon>
        <taxon>Neisseriaceae</taxon>
        <taxon>Vitreoscilla</taxon>
    </lineage>
</organism>
<dbReference type="EMBL" id="CP022423">
    <property type="protein sequence ID" value="ASM78960.1"/>
    <property type="molecule type" value="Genomic_DNA"/>
</dbReference>
<evidence type="ECO:0000313" key="1">
    <source>
        <dbReference type="EMBL" id="ASM78960.1"/>
    </source>
</evidence>
<dbReference type="Proteomes" id="UP000199729">
    <property type="component" value="Chromosome"/>
</dbReference>
<dbReference type="AlphaFoldDB" id="A0A221KJE9"/>
<proteinExistence type="predicted"/>